<evidence type="ECO:0000313" key="19">
    <source>
        <dbReference type="Proteomes" id="UP001160550"/>
    </source>
</evidence>
<feature type="domain" description="Histidine kinase" evidence="16">
    <location>
        <begin position="193"/>
        <end position="416"/>
    </location>
</feature>
<comment type="catalytic activity">
    <reaction evidence="1">
        <text>ATP + protein L-histidine = ADP + protein N-phospho-L-histidine.</text>
        <dbReference type="EC" id="2.7.13.3"/>
    </reaction>
</comment>
<dbReference type="PROSITE" id="PS50109">
    <property type="entry name" value="HIS_KIN"/>
    <property type="match status" value="1"/>
</dbReference>
<evidence type="ECO:0000256" key="10">
    <source>
        <dbReference type="ARBA" id="ARBA00022840"/>
    </source>
</evidence>
<evidence type="ECO:0000256" key="14">
    <source>
        <dbReference type="PROSITE-ProRule" id="PRU00169"/>
    </source>
</evidence>
<keyword evidence="10 18" id="KW-0067">ATP-binding</keyword>
<dbReference type="SUPFAM" id="SSF47226">
    <property type="entry name" value="Histidine-containing phosphotransfer domain, HPT domain"/>
    <property type="match status" value="1"/>
</dbReference>
<dbReference type="PANTHER" id="PTHR43047">
    <property type="entry name" value="TWO-COMPONENT HISTIDINE PROTEIN KINASE"/>
    <property type="match status" value="1"/>
</dbReference>
<dbReference type="CDD" id="cd17546">
    <property type="entry name" value="REC_hyHK_CKI1_RcsC-like"/>
    <property type="match status" value="1"/>
</dbReference>
<dbReference type="RefSeq" id="WP_280943037.1">
    <property type="nucleotide sequence ID" value="NZ_JARYGX010000023.1"/>
</dbReference>
<evidence type="ECO:0000259" key="17">
    <source>
        <dbReference type="PROSITE" id="PS50110"/>
    </source>
</evidence>
<name>A0ABT6MT57_9GAMM</name>
<dbReference type="InterPro" id="IPR004358">
    <property type="entry name" value="Sig_transdc_His_kin-like_C"/>
</dbReference>
<feature type="transmembrane region" description="Helical" evidence="15">
    <location>
        <begin position="151"/>
        <end position="170"/>
    </location>
</feature>
<dbReference type="Pfam" id="PF00512">
    <property type="entry name" value="HisKA"/>
    <property type="match status" value="1"/>
</dbReference>
<dbReference type="Pfam" id="PF00072">
    <property type="entry name" value="Response_reg"/>
    <property type="match status" value="1"/>
</dbReference>
<keyword evidence="8 15" id="KW-0812">Transmembrane</keyword>
<evidence type="ECO:0000256" key="7">
    <source>
        <dbReference type="ARBA" id="ARBA00022679"/>
    </source>
</evidence>
<evidence type="ECO:0000256" key="5">
    <source>
        <dbReference type="ARBA" id="ARBA00022519"/>
    </source>
</evidence>
<evidence type="ECO:0000256" key="6">
    <source>
        <dbReference type="ARBA" id="ARBA00022553"/>
    </source>
</evidence>
<dbReference type="SMART" id="SM00388">
    <property type="entry name" value="HisKA"/>
    <property type="match status" value="1"/>
</dbReference>
<dbReference type="Gene3D" id="3.30.565.10">
    <property type="entry name" value="Histidine kinase-like ATPase, C-terminal domain"/>
    <property type="match status" value="1"/>
</dbReference>
<dbReference type="InterPro" id="IPR005467">
    <property type="entry name" value="His_kinase_dom"/>
</dbReference>
<evidence type="ECO:0000256" key="4">
    <source>
        <dbReference type="ARBA" id="ARBA00022475"/>
    </source>
</evidence>
<dbReference type="InterPro" id="IPR003661">
    <property type="entry name" value="HisK_dim/P_dom"/>
</dbReference>
<comment type="subcellular location">
    <subcellularLocation>
        <location evidence="2">Cell inner membrane</location>
        <topology evidence="2">Multi-pass membrane protein</topology>
    </subcellularLocation>
</comment>
<evidence type="ECO:0000256" key="13">
    <source>
        <dbReference type="ARBA" id="ARBA00023136"/>
    </source>
</evidence>
<feature type="modified residue" description="4-aspartylphosphate" evidence="14">
    <location>
        <position position="487"/>
    </location>
</feature>
<feature type="transmembrane region" description="Helical" evidence="15">
    <location>
        <begin position="44"/>
        <end position="66"/>
    </location>
</feature>
<dbReference type="Pfam" id="PF02518">
    <property type="entry name" value="HATPase_c"/>
    <property type="match status" value="1"/>
</dbReference>
<feature type="transmembrane region" description="Helical" evidence="15">
    <location>
        <begin position="21"/>
        <end position="38"/>
    </location>
</feature>
<reference evidence="18" key="2">
    <citation type="submission" date="2023-04" db="EMBL/GenBank/DDBJ databases">
        <authorList>
            <person name="Sun J.-Q."/>
        </authorList>
    </citation>
    <scope>NUCLEOTIDE SEQUENCE</scope>
    <source>
        <strain evidence="18">CC-YY355</strain>
    </source>
</reference>
<evidence type="ECO:0000259" key="16">
    <source>
        <dbReference type="PROSITE" id="PS50109"/>
    </source>
</evidence>
<evidence type="ECO:0000256" key="8">
    <source>
        <dbReference type="ARBA" id="ARBA00022692"/>
    </source>
</evidence>
<keyword evidence="4" id="KW-1003">Cell membrane</keyword>
<dbReference type="SMART" id="SM00387">
    <property type="entry name" value="HATPase_c"/>
    <property type="match status" value="1"/>
</dbReference>
<keyword evidence="12" id="KW-0902">Two-component regulatory system</keyword>
<dbReference type="Proteomes" id="UP001160550">
    <property type="component" value="Unassembled WGS sequence"/>
</dbReference>
<organism evidence="18 19">
    <name type="scientific">Luteimonas composti</name>
    <dbReference type="NCBI Taxonomy" id="398257"/>
    <lineage>
        <taxon>Bacteria</taxon>
        <taxon>Pseudomonadati</taxon>
        <taxon>Pseudomonadota</taxon>
        <taxon>Gammaproteobacteria</taxon>
        <taxon>Lysobacterales</taxon>
        <taxon>Lysobacteraceae</taxon>
        <taxon>Luteimonas</taxon>
    </lineage>
</organism>
<accession>A0ABT6MT57</accession>
<sequence length="701" mass="75436">MDAAGSHEANRNVISQANFRLSFGVLVAVTIACVHWFGSSRPDVGDGLVVGMLSGYIGYAAFARWLAARPERLANRDLVVITAVIDPLILSAWMYFAGGSSMVFVAFYLFTTLGFGFRVGTMPMHICQAFSLVGFGMVVMTSPLWRDNLLFAASHALLLVVVPLYAASLVRRINAAREAAEFDSRAKSQLLAKVSHELRTPLTGIVADAQLLEVEAVDAGTVNRARSIQRLATTLDSEIKQLLDLSKIAVHGGDSRLAPEPFSLAFTATQVVGSIRSIVGAKPLAVELDFDERIKLPVVGRHQELVSILTNLAGNAVKFTEQGAVTLQIALVETSEEGYRVRFAVSDTGIGIDPAYHEKIFQPFFQVESGPARRYGGTGLGISIASELVRRMGGRLQVDSKPGQGSTFFFELVLPVDASPAAETALAETTPSAVAGKRVLVADDNATNLSLLREMLLKDGHQVTAVESGHEAILMLSANTYDVIFLDYNMDDVNGAVVYQTYAYSRVQLAPTFFITADTTAMTTRLLEDLGANGVIYKPLTFEKIRAAIASVFPDEARPVAEPARPRPGGPVALSGVPVEYLDPTAIEELREIKDSPEFLHAVVADGIADIHALHQAMAEAIDGSDLPGLHKHSHAMKGVALSLGAVRLAHLADRLMTMTHDTLTGNADRWHEDLDVCVAKSCQSLDDLRLAFATQAAVNT</sequence>
<dbReference type="InterPro" id="IPR011006">
    <property type="entry name" value="CheY-like_superfamily"/>
</dbReference>
<dbReference type="InterPro" id="IPR003594">
    <property type="entry name" value="HATPase_dom"/>
</dbReference>
<dbReference type="CDD" id="cd00082">
    <property type="entry name" value="HisKA"/>
    <property type="match status" value="1"/>
</dbReference>
<dbReference type="Gene3D" id="1.20.120.160">
    <property type="entry name" value="HPT domain"/>
    <property type="match status" value="1"/>
</dbReference>
<dbReference type="PANTHER" id="PTHR43047:SF64">
    <property type="entry name" value="HISTIDINE KINASE CONTAINING CHEY-HOMOLOGOUS RECEIVER DOMAIN AND PAS DOMAIN-RELATED"/>
    <property type="match status" value="1"/>
</dbReference>
<keyword evidence="5" id="KW-0997">Cell inner membrane</keyword>
<dbReference type="EMBL" id="JARYGX010000023">
    <property type="protein sequence ID" value="MDH7453826.1"/>
    <property type="molecule type" value="Genomic_DNA"/>
</dbReference>
<evidence type="ECO:0000256" key="1">
    <source>
        <dbReference type="ARBA" id="ARBA00000085"/>
    </source>
</evidence>
<reference evidence="18" key="1">
    <citation type="journal article" date="2007" name="Int. J. Syst. Evol. Microbiol.">
        <title>Luteimonas composti sp. nov., a moderately thermophilic bacterium isolated from food waste.</title>
        <authorList>
            <person name="Young C.C."/>
            <person name="Kampfer P."/>
            <person name="Chen W.M."/>
            <person name="Yen W.S."/>
            <person name="Arun A.B."/>
            <person name="Lai W.A."/>
            <person name="Shen F.T."/>
            <person name="Rekha P.D."/>
            <person name="Lin K.Y."/>
            <person name="Chou J.H."/>
        </authorList>
    </citation>
    <scope>NUCLEOTIDE SEQUENCE</scope>
    <source>
        <strain evidence="18">CC-YY355</strain>
    </source>
</reference>
<dbReference type="Pfam" id="PF01627">
    <property type="entry name" value="Hpt"/>
    <property type="match status" value="1"/>
</dbReference>
<dbReference type="Gene3D" id="1.10.287.130">
    <property type="match status" value="1"/>
</dbReference>
<keyword evidence="11 15" id="KW-1133">Transmembrane helix</keyword>
<dbReference type="GO" id="GO:0005524">
    <property type="term" value="F:ATP binding"/>
    <property type="evidence" value="ECO:0007669"/>
    <property type="project" value="UniProtKB-KW"/>
</dbReference>
<dbReference type="InterPro" id="IPR036641">
    <property type="entry name" value="HPT_dom_sf"/>
</dbReference>
<dbReference type="InterPro" id="IPR036890">
    <property type="entry name" value="HATPase_C_sf"/>
</dbReference>
<dbReference type="InterPro" id="IPR036097">
    <property type="entry name" value="HisK_dim/P_sf"/>
</dbReference>
<evidence type="ECO:0000256" key="12">
    <source>
        <dbReference type="ARBA" id="ARBA00023012"/>
    </source>
</evidence>
<feature type="domain" description="Response regulatory" evidence="17">
    <location>
        <begin position="438"/>
        <end position="553"/>
    </location>
</feature>
<keyword evidence="19" id="KW-1185">Reference proteome</keyword>
<comment type="caution">
    <text evidence="18">The sequence shown here is derived from an EMBL/GenBank/DDBJ whole genome shotgun (WGS) entry which is preliminary data.</text>
</comment>
<evidence type="ECO:0000256" key="2">
    <source>
        <dbReference type="ARBA" id="ARBA00004429"/>
    </source>
</evidence>
<dbReference type="PRINTS" id="PR00344">
    <property type="entry name" value="BCTRLSENSOR"/>
</dbReference>
<dbReference type="SUPFAM" id="SSF47384">
    <property type="entry name" value="Homodimeric domain of signal transducing histidine kinase"/>
    <property type="match status" value="1"/>
</dbReference>
<evidence type="ECO:0000256" key="3">
    <source>
        <dbReference type="ARBA" id="ARBA00012438"/>
    </source>
</evidence>
<evidence type="ECO:0000313" key="18">
    <source>
        <dbReference type="EMBL" id="MDH7453826.1"/>
    </source>
</evidence>
<dbReference type="SUPFAM" id="SSF52172">
    <property type="entry name" value="CheY-like"/>
    <property type="match status" value="1"/>
</dbReference>
<feature type="transmembrane region" description="Helical" evidence="15">
    <location>
        <begin position="126"/>
        <end position="145"/>
    </location>
</feature>
<keyword evidence="10 18" id="KW-0547">Nucleotide-binding</keyword>
<keyword evidence="9" id="KW-0418">Kinase</keyword>
<dbReference type="SUPFAM" id="SSF55874">
    <property type="entry name" value="ATPase domain of HSP90 chaperone/DNA topoisomerase II/histidine kinase"/>
    <property type="match status" value="1"/>
</dbReference>
<dbReference type="SMART" id="SM00448">
    <property type="entry name" value="REC"/>
    <property type="match status" value="1"/>
</dbReference>
<dbReference type="EC" id="2.7.13.3" evidence="3"/>
<keyword evidence="13 15" id="KW-0472">Membrane</keyword>
<gene>
    <name evidence="18" type="ORF">QF205_12220</name>
</gene>
<keyword evidence="7" id="KW-0808">Transferase</keyword>
<keyword evidence="6 14" id="KW-0597">Phosphoprotein</keyword>
<dbReference type="InterPro" id="IPR008207">
    <property type="entry name" value="Sig_transdc_His_kin_Hpt_dom"/>
</dbReference>
<evidence type="ECO:0000256" key="9">
    <source>
        <dbReference type="ARBA" id="ARBA00022777"/>
    </source>
</evidence>
<dbReference type="Gene3D" id="3.40.50.2300">
    <property type="match status" value="1"/>
</dbReference>
<evidence type="ECO:0000256" key="11">
    <source>
        <dbReference type="ARBA" id="ARBA00022989"/>
    </source>
</evidence>
<dbReference type="CDD" id="cd16922">
    <property type="entry name" value="HATPase_EvgS-ArcB-TorS-like"/>
    <property type="match status" value="1"/>
</dbReference>
<proteinExistence type="predicted"/>
<protein>
    <recommendedName>
        <fullName evidence="3">histidine kinase</fullName>
        <ecNumber evidence="3">2.7.13.3</ecNumber>
    </recommendedName>
</protein>
<evidence type="ECO:0000256" key="15">
    <source>
        <dbReference type="SAM" id="Phobius"/>
    </source>
</evidence>
<dbReference type="InterPro" id="IPR001789">
    <property type="entry name" value="Sig_transdc_resp-reg_receiver"/>
</dbReference>
<dbReference type="PROSITE" id="PS50110">
    <property type="entry name" value="RESPONSE_REGULATORY"/>
    <property type="match status" value="1"/>
</dbReference>